<dbReference type="EMBL" id="FN656227">
    <property type="protein sequence ID" value="CBY41018.1"/>
    <property type="molecule type" value="Genomic_DNA"/>
</dbReference>
<proteinExistence type="predicted"/>
<dbReference type="Proteomes" id="UP000011014">
    <property type="component" value="Unassembled WGS sequence"/>
</dbReference>
<reference evidence="1" key="1">
    <citation type="journal article" date="2010" name="Science">
        <title>Plasticity of animal genome architecture unmasked by rapid evolution of a pelagic tunicate.</title>
        <authorList>
            <person name="Denoeud F."/>
            <person name="Henriet S."/>
            <person name="Mungpakdee S."/>
            <person name="Aury J.M."/>
            <person name="Da Silva C."/>
            <person name="Brinkmann H."/>
            <person name="Mikhaleva J."/>
            <person name="Olsen L.C."/>
            <person name="Jubin C."/>
            <person name="Canestro C."/>
            <person name="Bouquet J.M."/>
            <person name="Danks G."/>
            <person name="Poulain J."/>
            <person name="Campsteijn C."/>
            <person name="Adamski M."/>
            <person name="Cross I."/>
            <person name="Yadetie F."/>
            <person name="Muffato M."/>
            <person name="Louis A."/>
            <person name="Butcher S."/>
            <person name="Tsagkogeorga G."/>
            <person name="Konrad A."/>
            <person name="Singh S."/>
            <person name="Jensen M.F."/>
            <person name="Cong E.H."/>
            <person name="Eikeseth-Otteraa H."/>
            <person name="Noel B."/>
            <person name="Anthouard V."/>
            <person name="Porcel B.M."/>
            <person name="Kachouri-Lafond R."/>
            <person name="Nishino A."/>
            <person name="Ugolini M."/>
            <person name="Chourrout P."/>
            <person name="Nishida H."/>
            <person name="Aasland R."/>
            <person name="Huzurbazar S."/>
            <person name="Westhof E."/>
            <person name="Delsuc F."/>
            <person name="Lehrach H."/>
            <person name="Reinhardt R."/>
            <person name="Weissenbach J."/>
            <person name="Roy S.W."/>
            <person name="Artiguenave F."/>
            <person name="Postlethwait J.H."/>
            <person name="Manak J.R."/>
            <person name="Thompson E.M."/>
            <person name="Jaillon O."/>
            <person name="Du Pasquier L."/>
            <person name="Boudinot P."/>
            <person name="Liberles D.A."/>
            <person name="Volff J.N."/>
            <person name="Philippe H."/>
            <person name="Lenhard B."/>
            <person name="Roest Crollius H."/>
            <person name="Wincker P."/>
            <person name="Chourrout D."/>
        </authorList>
    </citation>
    <scope>NUCLEOTIDE SEQUENCE [LARGE SCALE GENOMIC DNA]</scope>
</reference>
<accession>E4YZZ0</accession>
<protein>
    <submittedName>
        <fullName evidence="1">Uncharacterized protein</fullName>
    </submittedName>
</protein>
<dbReference type="AlphaFoldDB" id="E4YZZ0"/>
<evidence type="ECO:0000313" key="1">
    <source>
        <dbReference type="EMBL" id="CBY41018.1"/>
    </source>
</evidence>
<organism evidence="1">
    <name type="scientific">Oikopleura dioica</name>
    <name type="common">Tunicate</name>
    <dbReference type="NCBI Taxonomy" id="34765"/>
    <lineage>
        <taxon>Eukaryota</taxon>
        <taxon>Metazoa</taxon>
        <taxon>Chordata</taxon>
        <taxon>Tunicata</taxon>
        <taxon>Appendicularia</taxon>
        <taxon>Copelata</taxon>
        <taxon>Oikopleuridae</taxon>
        <taxon>Oikopleura</taxon>
    </lineage>
</organism>
<name>E4YZZ0_OIKDI</name>
<sequence>QSMNEFQQLRQTTIRYLFMLGLNFARHRLFLSHKTMSSMISLVALQDRSPSFSTIYKTSSYFAVLHFTPSLKQLNGTGAQVKCKTPNKGDPKIS</sequence>
<gene>
    <name evidence="1" type="ORF">GSOID_T00023063001</name>
</gene>
<feature type="non-terminal residue" evidence="1">
    <location>
        <position position="1"/>
    </location>
</feature>